<dbReference type="AlphaFoldDB" id="A0A1W6NWZ2"/>
<dbReference type="Pfam" id="PF14759">
    <property type="entry name" value="Reductase_C"/>
    <property type="match status" value="1"/>
</dbReference>
<evidence type="ECO:0000259" key="6">
    <source>
        <dbReference type="Pfam" id="PF14759"/>
    </source>
</evidence>
<dbReference type="GO" id="GO:0005737">
    <property type="term" value="C:cytoplasm"/>
    <property type="evidence" value="ECO:0007669"/>
    <property type="project" value="TreeGrafter"/>
</dbReference>
<dbReference type="PRINTS" id="PR00411">
    <property type="entry name" value="PNDRDTASEI"/>
</dbReference>
<dbReference type="GO" id="GO:0016651">
    <property type="term" value="F:oxidoreductase activity, acting on NAD(P)H"/>
    <property type="evidence" value="ECO:0007669"/>
    <property type="project" value="TreeGrafter"/>
</dbReference>
<evidence type="ECO:0000256" key="4">
    <source>
        <dbReference type="ARBA" id="ARBA00023002"/>
    </source>
</evidence>
<name>A0A1W6NWZ2_9RHOB</name>
<dbReference type="PANTHER" id="PTHR43557:SF2">
    <property type="entry name" value="RIESKE DOMAIN-CONTAINING PROTEIN-RELATED"/>
    <property type="match status" value="1"/>
</dbReference>
<dbReference type="RefSeq" id="WP_085785352.1">
    <property type="nucleotide sequence ID" value="NZ_CP019937.1"/>
</dbReference>
<dbReference type="InterPro" id="IPR028202">
    <property type="entry name" value="Reductase_C"/>
</dbReference>
<dbReference type="InterPro" id="IPR050446">
    <property type="entry name" value="FAD-oxidoreductase/Apoptosis"/>
</dbReference>
<dbReference type="EMBL" id="CP019937">
    <property type="protein sequence ID" value="ARO13673.1"/>
    <property type="molecule type" value="Genomic_DNA"/>
</dbReference>
<dbReference type="GO" id="GO:0051213">
    <property type="term" value="F:dioxygenase activity"/>
    <property type="evidence" value="ECO:0007669"/>
    <property type="project" value="UniProtKB-KW"/>
</dbReference>
<proteinExistence type="predicted"/>
<dbReference type="Gene3D" id="3.50.50.60">
    <property type="entry name" value="FAD/NAD(P)-binding domain"/>
    <property type="match status" value="2"/>
</dbReference>
<dbReference type="SUPFAM" id="SSF51905">
    <property type="entry name" value="FAD/NAD(P)-binding domain"/>
    <property type="match status" value="2"/>
</dbReference>
<evidence type="ECO:0000313" key="7">
    <source>
        <dbReference type="EMBL" id="ARO13673.1"/>
    </source>
</evidence>
<evidence type="ECO:0000256" key="1">
    <source>
        <dbReference type="ARBA" id="ARBA00001974"/>
    </source>
</evidence>
<dbReference type="EC" id="1.18.1.3" evidence="7"/>
<feature type="domain" description="Reductase C-terminal" evidence="6">
    <location>
        <begin position="321"/>
        <end position="404"/>
    </location>
</feature>
<dbReference type="KEGG" id="kro:BVG79_00317"/>
<dbReference type="GO" id="GO:0008860">
    <property type="term" value="F:ferredoxin-NAD+ reductase activity"/>
    <property type="evidence" value="ECO:0007669"/>
    <property type="project" value="UniProtKB-EC"/>
</dbReference>
<dbReference type="Pfam" id="PF07992">
    <property type="entry name" value="Pyr_redox_2"/>
    <property type="match status" value="1"/>
</dbReference>
<sequence>MNAVNNVVVIGGGQAAAALVAKLRTSGFTGSITLVGAEIDPPYQRPPLSKAYLAGEMTRERLYLRPAAFYDQHAITLRLGEAATAIDRTSKTVALAGGEVLPYDALVLATGATPRPLPADKGGALDGVLTMRNLADADALDPLLTADKKLLVVGGGYIGLEAAAVAAKRGLDVTLVHSGARILSRVAAAATSDYFRTLHTSHGVKILEGTSVDHLTGTGHVMGAVLTDGSTVAADLVIVGIGVTPNDQLAHAAGLDLHHGIAVDLHSRTSDPSIFAAGDVAALDWQGRRMRIESVGNAIDQGENVALNILGQDVPYVPKPWFWSDQYDCKLQIAGLGAADDTIVIRKGEGLTQSNWYYRDGQLVAIDAMNDPRAYMVAKRLIEAGKSADPALVADPETDLKALLK</sequence>
<keyword evidence="3" id="KW-0274">FAD</keyword>
<keyword evidence="7" id="KW-0223">Dioxygenase</keyword>
<comment type="cofactor">
    <cofactor evidence="1">
        <name>FAD</name>
        <dbReference type="ChEBI" id="CHEBI:57692"/>
    </cofactor>
</comment>
<dbReference type="Gene3D" id="3.30.390.30">
    <property type="match status" value="1"/>
</dbReference>
<evidence type="ECO:0000259" key="5">
    <source>
        <dbReference type="Pfam" id="PF07992"/>
    </source>
</evidence>
<evidence type="ECO:0000256" key="2">
    <source>
        <dbReference type="ARBA" id="ARBA00022630"/>
    </source>
</evidence>
<dbReference type="PRINTS" id="PR00368">
    <property type="entry name" value="FADPNR"/>
</dbReference>
<dbReference type="PANTHER" id="PTHR43557">
    <property type="entry name" value="APOPTOSIS-INDUCING FACTOR 1"/>
    <property type="match status" value="1"/>
</dbReference>
<reference evidence="7 8" key="1">
    <citation type="submission" date="2017-02" db="EMBL/GenBank/DDBJ databases">
        <title>Ketogulonicigenium robustum SPU B003 Genome sequencing and assembly.</title>
        <authorList>
            <person name="Li Y."/>
            <person name="Liu L."/>
            <person name="Wang C."/>
            <person name="Zhang M."/>
            <person name="Zhang T."/>
            <person name="Zhang Y."/>
        </authorList>
    </citation>
    <scope>NUCLEOTIDE SEQUENCE [LARGE SCALE GENOMIC DNA]</scope>
    <source>
        <strain evidence="7 8">SPU_B003</strain>
    </source>
</reference>
<dbReference type="OrthoDB" id="7809559at2"/>
<dbReference type="SUPFAM" id="SSF55424">
    <property type="entry name" value="FAD/NAD-linked reductases, dimerisation (C-terminal) domain"/>
    <property type="match status" value="1"/>
</dbReference>
<keyword evidence="4 7" id="KW-0560">Oxidoreductase</keyword>
<dbReference type="STRING" id="92947.BVG79_00317"/>
<dbReference type="Proteomes" id="UP000242447">
    <property type="component" value="Chromosome"/>
</dbReference>
<protein>
    <submittedName>
        <fullName evidence="7">3-phenylpropionate/trans-cinnamate dioxygenase ferredoxin reductase component</fullName>
        <ecNumber evidence="7">1.18.1.3</ecNumber>
    </submittedName>
</protein>
<evidence type="ECO:0000256" key="3">
    <source>
        <dbReference type="ARBA" id="ARBA00022827"/>
    </source>
</evidence>
<gene>
    <name evidence="7" type="primary">hcaD</name>
    <name evidence="7" type="ORF">BVG79_00317</name>
</gene>
<organism evidence="7 8">
    <name type="scientific">Ketogulonicigenium robustum</name>
    <dbReference type="NCBI Taxonomy" id="92947"/>
    <lineage>
        <taxon>Bacteria</taxon>
        <taxon>Pseudomonadati</taxon>
        <taxon>Pseudomonadota</taxon>
        <taxon>Alphaproteobacteria</taxon>
        <taxon>Rhodobacterales</taxon>
        <taxon>Roseobacteraceae</taxon>
        <taxon>Ketogulonicigenium</taxon>
    </lineage>
</organism>
<evidence type="ECO:0000313" key="8">
    <source>
        <dbReference type="Proteomes" id="UP000242447"/>
    </source>
</evidence>
<dbReference type="InterPro" id="IPR023753">
    <property type="entry name" value="FAD/NAD-binding_dom"/>
</dbReference>
<keyword evidence="2" id="KW-0285">Flavoprotein</keyword>
<dbReference type="InterPro" id="IPR016156">
    <property type="entry name" value="FAD/NAD-linked_Rdtase_dimer_sf"/>
</dbReference>
<feature type="domain" description="FAD/NAD(P)-binding" evidence="5">
    <location>
        <begin position="6"/>
        <end position="302"/>
    </location>
</feature>
<keyword evidence="8" id="KW-1185">Reference proteome</keyword>
<dbReference type="InterPro" id="IPR036188">
    <property type="entry name" value="FAD/NAD-bd_sf"/>
</dbReference>
<accession>A0A1W6NWZ2</accession>